<dbReference type="Gene3D" id="1.10.10.2830">
    <property type="match status" value="1"/>
</dbReference>
<evidence type="ECO:0000256" key="1">
    <source>
        <dbReference type="ARBA" id="ARBA00006295"/>
    </source>
</evidence>
<name>A0A4R1LBZ6_9BACT</name>
<dbReference type="InterPro" id="IPR050336">
    <property type="entry name" value="Chromosome_partition/occlusion"/>
</dbReference>
<dbReference type="Pfam" id="PF02195">
    <property type="entry name" value="ParB_N"/>
    <property type="match status" value="1"/>
</dbReference>
<dbReference type="SUPFAM" id="SSF109709">
    <property type="entry name" value="KorB DNA-binding domain-like"/>
    <property type="match status" value="1"/>
</dbReference>
<reference evidence="5 6" key="1">
    <citation type="submission" date="2019-03" db="EMBL/GenBank/DDBJ databases">
        <title>Genomic Encyclopedia of Type Strains, Phase IV (KMG-IV): sequencing the most valuable type-strain genomes for metagenomic binning, comparative biology and taxonomic classification.</title>
        <authorList>
            <person name="Goeker M."/>
        </authorList>
    </citation>
    <scope>NUCLEOTIDE SEQUENCE [LARGE SCALE GENOMIC DNA]</scope>
    <source>
        <strain evidence="5 6">DSM 103428</strain>
    </source>
</reference>
<feature type="domain" description="ParB-like N-terminal" evidence="4">
    <location>
        <begin position="12"/>
        <end position="102"/>
    </location>
</feature>
<feature type="region of interest" description="Disordered" evidence="3">
    <location>
        <begin position="511"/>
        <end position="533"/>
    </location>
</feature>
<dbReference type="PANTHER" id="PTHR33375:SF7">
    <property type="entry name" value="CHROMOSOME 2-PARTITIONING PROTEIN PARB-RELATED"/>
    <property type="match status" value="1"/>
</dbReference>
<dbReference type="EMBL" id="SMGK01000001">
    <property type="protein sequence ID" value="TCK75902.1"/>
    <property type="molecule type" value="Genomic_DNA"/>
</dbReference>
<dbReference type="GO" id="GO:0005694">
    <property type="term" value="C:chromosome"/>
    <property type="evidence" value="ECO:0007669"/>
    <property type="project" value="TreeGrafter"/>
</dbReference>
<dbReference type="AlphaFoldDB" id="A0A4R1LBZ6"/>
<dbReference type="FunFam" id="3.90.1530.30:FF:000001">
    <property type="entry name" value="Chromosome partitioning protein ParB"/>
    <property type="match status" value="1"/>
</dbReference>
<evidence type="ECO:0000256" key="3">
    <source>
        <dbReference type="SAM" id="MobiDB-lite"/>
    </source>
</evidence>
<dbReference type="GO" id="GO:0003677">
    <property type="term" value="F:DNA binding"/>
    <property type="evidence" value="ECO:0007669"/>
    <property type="project" value="UniProtKB-KW"/>
</dbReference>
<dbReference type="Gene3D" id="3.90.1530.30">
    <property type="match status" value="1"/>
</dbReference>
<dbReference type="Proteomes" id="UP000295210">
    <property type="component" value="Unassembled WGS sequence"/>
</dbReference>
<dbReference type="InterPro" id="IPR004437">
    <property type="entry name" value="ParB/RepB/Spo0J"/>
</dbReference>
<dbReference type="NCBIfam" id="TIGR00180">
    <property type="entry name" value="parB_part"/>
    <property type="match status" value="1"/>
</dbReference>
<dbReference type="FunFam" id="1.10.10.2830:FF:000001">
    <property type="entry name" value="Chromosome partitioning protein ParB"/>
    <property type="match status" value="1"/>
</dbReference>
<evidence type="ECO:0000313" key="5">
    <source>
        <dbReference type="EMBL" id="TCK75902.1"/>
    </source>
</evidence>
<dbReference type="InterPro" id="IPR036086">
    <property type="entry name" value="ParB/Sulfiredoxin_sf"/>
</dbReference>
<comment type="caution">
    <text evidence="5">The sequence shown here is derived from an EMBL/GenBank/DDBJ whole genome shotgun (WGS) entry which is preliminary data.</text>
</comment>
<evidence type="ECO:0000313" key="6">
    <source>
        <dbReference type="Proteomes" id="UP000295210"/>
    </source>
</evidence>
<organism evidence="5 6">
    <name type="scientific">Acidipila rosea</name>
    <dbReference type="NCBI Taxonomy" id="768535"/>
    <lineage>
        <taxon>Bacteria</taxon>
        <taxon>Pseudomonadati</taxon>
        <taxon>Acidobacteriota</taxon>
        <taxon>Terriglobia</taxon>
        <taxon>Terriglobales</taxon>
        <taxon>Acidobacteriaceae</taxon>
        <taxon>Acidipila</taxon>
    </lineage>
</organism>
<dbReference type="RefSeq" id="WP_131992208.1">
    <property type="nucleotide sequence ID" value="NZ_SMGK01000001.1"/>
</dbReference>
<keyword evidence="2" id="KW-0238">DNA-binding</keyword>
<dbReference type="OrthoDB" id="9796891at2"/>
<dbReference type="SUPFAM" id="SSF110849">
    <property type="entry name" value="ParB/Sulfiredoxin"/>
    <property type="match status" value="1"/>
</dbReference>
<evidence type="ECO:0000259" key="4">
    <source>
        <dbReference type="SMART" id="SM00470"/>
    </source>
</evidence>
<dbReference type="PANTHER" id="PTHR33375">
    <property type="entry name" value="CHROMOSOME-PARTITIONING PROTEIN PARB-RELATED"/>
    <property type="match status" value="1"/>
</dbReference>
<protein>
    <submittedName>
        <fullName evidence="5">ParB family chromosome partitioning protein</fullName>
    </submittedName>
</protein>
<evidence type="ECO:0000256" key="2">
    <source>
        <dbReference type="ARBA" id="ARBA00023125"/>
    </source>
</evidence>
<proteinExistence type="inferred from homology"/>
<keyword evidence="6" id="KW-1185">Reference proteome</keyword>
<accession>A0A4R1LBZ6</accession>
<gene>
    <name evidence="5" type="ORF">C7378_0901</name>
</gene>
<dbReference type="Pfam" id="PF17762">
    <property type="entry name" value="HTH_ParB"/>
    <property type="match status" value="1"/>
</dbReference>
<dbReference type="InterPro" id="IPR003115">
    <property type="entry name" value="ParB_N"/>
</dbReference>
<dbReference type="GO" id="GO:0007059">
    <property type="term" value="P:chromosome segregation"/>
    <property type="evidence" value="ECO:0007669"/>
    <property type="project" value="TreeGrafter"/>
</dbReference>
<dbReference type="SMART" id="SM00470">
    <property type="entry name" value="ParB"/>
    <property type="match status" value="1"/>
</dbReference>
<sequence length="533" mass="58728">MTTAVQSQSEYRNLPILSLTESASNPRTTFDDKALDELAESIKAQGVLSPLVVRPKGGHSYEIVAGARRYRAAQRAGLEYVPVRIAELSDAQAVEVSIVENLQRRDVHPLDEANGYARLLALDEPKYSIEQIAAKCGKSPGYVLARVRLAQLAPAVVEAFSKDEIGVGHALLLAKLQPEQQEQALAACYQETYGNGSKSKRILLPVRHLQQWIEHNILLELAAAPFSKEDAQLLPEAGSCLECPKRTGHNVLLFDGISPRHDSCSDPNCYGAKLEMHVKQAIATKPKLVQISTAYGKPAEGSAAIPRNQYVELRQDKPQKKEQRDWPEYKTCKSTTEAIVTEGSEKGELRKICADPNCAIHHPKKQKSTADANWKAEQEKQRREEALAQTTGLRVLKAIGEAVPVRLMKRDLLFTVERLTAMLDERKLAILIRQHEIGQPKDTGSPAKLLSALLPKAEESKLGRILVETVILLSMRTDTDTVKVLRDAAQTYRVDIDAIAAKVKQEFAAKDKAKTAKKVTSKLPAKAAKKTAA</sequence>
<dbReference type="InterPro" id="IPR041468">
    <property type="entry name" value="HTH_ParB/Spo0J"/>
</dbReference>
<comment type="similarity">
    <text evidence="1">Belongs to the ParB family.</text>
</comment>